<dbReference type="OrthoDB" id="2085958at2"/>
<organism evidence="1 2">
    <name type="scientific">Streptacidiphilus jiangxiensis</name>
    <dbReference type="NCBI Taxonomy" id="235985"/>
    <lineage>
        <taxon>Bacteria</taxon>
        <taxon>Bacillati</taxon>
        <taxon>Actinomycetota</taxon>
        <taxon>Actinomycetes</taxon>
        <taxon>Kitasatosporales</taxon>
        <taxon>Streptomycetaceae</taxon>
        <taxon>Streptacidiphilus</taxon>
    </lineage>
</organism>
<keyword evidence="1" id="KW-0255">Endonuclease</keyword>
<keyword evidence="1" id="KW-0540">Nuclease</keyword>
<reference evidence="2" key="1">
    <citation type="submission" date="2016-10" db="EMBL/GenBank/DDBJ databases">
        <authorList>
            <person name="Varghese N."/>
        </authorList>
    </citation>
    <scope>NUCLEOTIDE SEQUENCE [LARGE SCALE GENOMIC DNA]</scope>
    <source>
        <strain evidence="2">DSM 45096 / BCRC 16803 / CGMCC 4.1857 / CIP 109030 / JCM 12277 / KCTC 19219 / NBRC 100920 / 33214</strain>
    </source>
</reference>
<dbReference type="InterPro" id="IPR003615">
    <property type="entry name" value="HNH_nuc"/>
</dbReference>
<dbReference type="EMBL" id="FOAZ01000010">
    <property type="protein sequence ID" value="SEL60558.1"/>
    <property type="molecule type" value="Genomic_DNA"/>
</dbReference>
<evidence type="ECO:0000313" key="1">
    <source>
        <dbReference type="EMBL" id="SEL60558.1"/>
    </source>
</evidence>
<keyword evidence="2" id="KW-1185">Reference proteome</keyword>
<dbReference type="RefSeq" id="WP_042459141.1">
    <property type="nucleotide sequence ID" value="NZ_BBPN01000057.1"/>
</dbReference>
<dbReference type="Proteomes" id="UP000183015">
    <property type="component" value="Unassembled WGS sequence"/>
</dbReference>
<evidence type="ECO:0000313" key="2">
    <source>
        <dbReference type="Proteomes" id="UP000183015"/>
    </source>
</evidence>
<keyword evidence="1" id="KW-0378">Hydrolase</keyword>
<dbReference type="GO" id="GO:0004519">
    <property type="term" value="F:endonuclease activity"/>
    <property type="evidence" value="ECO:0007669"/>
    <property type="project" value="UniProtKB-KW"/>
</dbReference>
<sequence length="224" mass="24898">MTVRVYTREYLAELVAGGGELDDMLRRIGKEPTRNNRRYLRERLVAAGLLSGEPRRTTVYTPDLLAEAAAASCSFAGVVRFLQLRQAGGTQAHIARRIRAFGIDTSHFTGQAHAKGQRRPRTSPEHLLVRRPSHSRRVPGQRLRRALGELGRADTCVGCGTGPHWQGRPLSLEVDHINGDWCDNRPENLRILCPNCHATTETYCGRNKARRRAITKAGDSLGAE</sequence>
<dbReference type="CDD" id="cd00085">
    <property type="entry name" value="HNHc"/>
    <property type="match status" value="1"/>
</dbReference>
<name>A0A1H7RKM4_STRJI</name>
<protein>
    <submittedName>
        <fullName evidence="1">HNH endonuclease</fullName>
    </submittedName>
</protein>
<dbReference type="eggNOG" id="COG1403">
    <property type="taxonomic scope" value="Bacteria"/>
</dbReference>
<gene>
    <name evidence="1" type="ORF">SAMN05414137_110177</name>
</gene>
<dbReference type="STRING" id="235985.SAMN05414137_110177"/>
<accession>A0A1H7RKM4</accession>
<dbReference type="AlphaFoldDB" id="A0A1H7RKM4"/>
<proteinExistence type="predicted"/>